<keyword evidence="12 14" id="KW-0238">DNA-binding</keyword>
<keyword evidence="10 13" id="KW-0472">Membrane</keyword>
<feature type="domain" description="Homeobox" evidence="16">
    <location>
        <begin position="88"/>
        <end position="132"/>
    </location>
</feature>
<dbReference type="CDD" id="cd00086">
    <property type="entry name" value="homeodomain"/>
    <property type="match status" value="1"/>
</dbReference>
<comment type="pathway">
    <text evidence="3">Sphingolipid metabolism.</text>
</comment>
<evidence type="ECO:0000256" key="1">
    <source>
        <dbReference type="ARBA" id="ARBA00004477"/>
    </source>
</evidence>
<dbReference type="InterPro" id="IPR001356">
    <property type="entry name" value="HD"/>
</dbReference>
<dbReference type="FunFam" id="1.10.10.60:FF:000020">
    <property type="entry name" value="Ceramide synthase 5"/>
    <property type="match status" value="1"/>
</dbReference>
<keyword evidence="4" id="KW-0444">Lipid biosynthesis</keyword>
<dbReference type="HOGENOM" id="CLU_028277_1_1_1"/>
<dbReference type="SMART" id="SM00724">
    <property type="entry name" value="TLC"/>
    <property type="match status" value="1"/>
</dbReference>
<feature type="transmembrane region" description="Helical" evidence="15">
    <location>
        <begin position="254"/>
        <end position="278"/>
    </location>
</feature>
<keyword evidence="12 14" id="KW-0371">Homeobox</keyword>
<comment type="pathway">
    <text evidence="2">Lipid metabolism; sphingolipid metabolism.</text>
</comment>
<dbReference type="OMA" id="QRIYLRI"/>
<evidence type="ECO:0000256" key="9">
    <source>
        <dbReference type="ARBA" id="ARBA00023098"/>
    </source>
</evidence>
<accession>F7BHJ2</accession>
<dbReference type="Pfam" id="PF03798">
    <property type="entry name" value="TRAM_LAG1_CLN8"/>
    <property type="match status" value="1"/>
</dbReference>
<dbReference type="AlphaFoldDB" id="F7BHJ2"/>
<feature type="DNA-binding region" description="Homeobox" evidence="12">
    <location>
        <begin position="90"/>
        <end position="133"/>
    </location>
</feature>
<evidence type="ECO:0000313" key="19">
    <source>
        <dbReference type="Proteomes" id="UP000002280"/>
    </source>
</evidence>
<reference evidence="18" key="3">
    <citation type="submission" date="2025-09" db="UniProtKB">
        <authorList>
            <consortium name="Ensembl"/>
        </authorList>
    </citation>
    <scope>IDENTIFICATION</scope>
</reference>
<dbReference type="Pfam" id="PF00046">
    <property type="entry name" value="Homeodomain"/>
    <property type="match status" value="1"/>
</dbReference>
<feature type="transmembrane region" description="Helical" evidence="15">
    <location>
        <begin position="166"/>
        <end position="194"/>
    </location>
</feature>
<proteinExistence type="predicted"/>
<evidence type="ECO:0000256" key="6">
    <source>
        <dbReference type="ARBA" id="ARBA00022692"/>
    </source>
</evidence>
<evidence type="ECO:0000256" key="12">
    <source>
        <dbReference type="PROSITE-ProRule" id="PRU00108"/>
    </source>
</evidence>
<dbReference type="GO" id="GO:0046513">
    <property type="term" value="P:ceramide biosynthetic process"/>
    <property type="evidence" value="ECO:0000318"/>
    <property type="project" value="GO_Central"/>
</dbReference>
<dbReference type="InterPro" id="IPR006634">
    <property type="entry name" value="TLC-dom"/>
</dbReference>
<comment type="catalytic activity">
    <reaction evidence="11">
        <text>sphinganine + octadecanoyl-CoA = N-(octadecanoyl)-sphinganine + CoA + H(+)</text>
        <dbReference type="Rhea" id="RHEA:36547"/>
        <dbReference type="ChEBI" id="CHEBI:15378"/>
        <dbReference type="ChEBI" id="CHEBI:57287"/>
        <dbReference type="ChEBI" id="CHEBI:57394"/>
        <dbReference type="ChEBI" id="CHEBI:57817"/>
        <dbReference type="ChEBI" id="CHEBI:67033"/>
    </reaction>
    <physiologicalReaction direction="left-to-right" evidence="11">
        <dbReference type="Rhea" id="RHEA:36548"/>
    </physiologicalReaction>
</comment>
<comment type="subcellular location">
    <subcellularLocation>
        <location evidence="1">Endoplasmic reticulum membrane</location>
        <topology evidence="1">Multi-pass membrane protein</topology>
    </subcellularLocation>
    <subcellularLocation>
        <location evidence="12 14">Nucleus</location>
    </subcellularLocation>
</comment>
<keyword evidence="5" id="KW-0808">Transferase</keyword>
<dbReference type="PROSITE" id="PS50071">
    <property type="entry name" value="HOMEOBOX_2"/>
    <property type="match status" value="1"/>
</dbReference>
<evidence type="ECO:0000259" key="16">
    <source>
        <dbReference type="PROSITE" id="PS50071"/>
    </source>
</evidence>
<evidence type="ECO:0000256" key="2">
    <source>
        <dbReference type="ARBA" id="ARBA00004760"/>
    </source>
</evidence>
<keyword evidence="9" id="KW-0443">Lipid metabolism</keyword>
<evidence type="ECO:0000256" key="3">
    <source>
        <dbReference type="ARBA" id="ARBA00004991"/>
    </source>
</evidence>
<dbReference type="UniPathway" id="UPA00222"/>
<feature type="domain" description="TLC" evidence="17">
    <location>
        <begin position="54"/>
        <end position="286"/>
    </location>
</feature>
<feature type="transmembrane region" description="Helical" evidence="15">
    <location>
        <begin position="144"/>
        <end position="160"/>
    </location>
</feature>
<keyword evidence="8 15" id="KW-1133">Transmembrane helix</keyword>
<dbReference type="PANTHER" id="PTHR12560">
    <property type="entry name" value="LONGEVITY ASSURANCE FACTOR 1 LAG1"/>
    <property type="match status" value="1"/>
</dbReference>
<dbReference type="Gene3D" id="1.10.10.60">
    <property type="entry name" value="Homeodomain-like"/>
    <property type="match status" value="1"/>
</dbReference>
<evidence type="ECO:0000313" key="18">
    <source>
        <dbReference type="Ensembl" id="ENSMODP00000006049.3"/>
    </source>
</evidence>
<dbReference type="SUPFAM" id="SSF46689">
    <property type="entry name" value="Homeodomain-like"/>
    <property type="match status" value="1"/>
</dbReference>
<keyword evidence="6 13" id="KW-0812">Transmembrane</keyword>
<evidence type="ECO:0000256" key="10">
    <source>
        <dbReference type="ARBA" id="ARBA00023136"/>
    </source>
</evidence>
<reference evidence="18" key="2">
    <citation type="submission" date="2025-08" db="UniProtKB">
        <authorList>
            <consortium name="Ensembl"/>
        </authorList>
    </citation>
    <scope>IDENTIFICATION</scope>
</reference>
<evidence type="ECO:0000259" key="17">
    <source>
        <dbReference type="PROSITE" id="PS50922"/>
    </source>
</evidence>
<dbReference type="eggNOG" id="KOG1607">
    <property type="taxonomic scope" value="Eukaryota"/>
</dbReference>
<feature type="transmembrane region" description="Helical" evidence="15">
    <location>
        <begin position="215"/>
        <end position="234"/>
    </location>
</feature>
<dbReference type="GO" id="GO:0003677">
    <property type="term" value="F:DNA binding"/>
    <property type="evidence" value="ECO:0007669"/>
    <property type="project" value="UniProtKB-UniRule"/>
</dbReference>
<sequence length="342" mass="40058">MLSNLYHWFWKDENWLPAGYTWTDIEDGQYGYMDQRWDGGRVDTASGSWISDYSSLPASFHRTVGVFLSRVMGVRDHLRLKPDPNPILESFFQTQSQNPKEAQLSHLASQCGLSVRQTQHWFRRRRNQAQPNLTKKFCESSWRLFFYFSSSFGIFLAIYNDTMEQIIHHFIVIILLFISYCGNLLSFGGVTLLLHDVTDILLEASKMFLYAQWKHACEILFYIFAVMFIVNRLILFPTKIIYVFFYHFTWKPFFAYIFTFVLLIILQGLHVFWTYLVLQRIYLRIIYKEVCTKMTLVLASDPSILASQGHVNSKSNPREIGLAPPEATEIENKPCSTPHSYL</sequence>
<protein>
    <recommendedName>
        <fullName evidence="20">Homeobox domain-containing protein</fullName>
    </recommendedName>
</protein>
<dbReference type="PIRSF" id="PIRSF005225">
    <property type="entry name" value="LAG1_LAC1"/>
    <property type="match status" value="1"/>
</dbReference>
<keyword evidence="7" id="KW-0256">Endoplasmic reticulum</keyword>
<dbReference type="Bgee" id="ENSMODG00000004916">
    <property type="expression patterns" value="Expressed in forelimb bud and 1 other cell type or tissue"/>
</dbReference>
<dbReference type="GO" id="GO:0050291">
    <property type="term" value="F:sphingosine N-acyltransferase activity"/>
    <property type="evidence" value="ECO:0000318"/>
    <property type="project" value="GO_Central"/>
</dbReference>
<reference evidence="18 19" key="1">
    <citation type="journal article" date="2007" name="Nature">
        <title>Genome of the marsupial Monodelphis domestica reveals innovation in non-coding sequences.</title>
        <authorList>
            <person name="Mikkelsen T.S."/>
            <person name="Wakefield M.J."/>
            <person name="Aken B."/>
            <person name="Amemiya C.T."/>
            <person name="Chang J.L."/>
            <person name="Duke S."/>
            <person name="Garber M."/>
            <person name="Gentles A.J."/>
            <person name="Goodstadt L."/>
            <person name="Heger A."/>
            <person name="Jurka J."/>
            <person name="Kamal M."/>
            <person name="Mauceli E."/>
            <person name="Searle S.M."/>
            <person name="Sharpe T."/>
            <person name="Baker M.L."/>
            <person name="Batzer M.A."/>
            <person name="Benos P.V."/>
            <person name="Belov K."/>
            <person name="Clamp M."/>
            <person name="Cook A."/>
            <person name="Cuff J."/>
            <person name="Das R."/>
            <person name="Davidow L."/>
            <person name="Deakin J.E."/>
            <person name="Fazzari M.J."/>
            <person name="Glass J.L."/>
            <person name="Grabherr M."/>
            <person name="Greally J.M."/>
            <person name="Gu W."/>
            <person name="Hore T.A."/>
            <person name="Huttley G.A."/>
            <person name="Kleber M."/>
            <person name="Jirtle R.L."/>
            <person name="Koina E."/>
            <person name="Lee J.T."/>
            <person name="Mahony S."/>
            <person name="Marra M.A."/>
            <person name="Miller R.D."/>
            <person name="Nicholls R.D."/>
            <person name="Oda M."/>
            <person name="Papenfuss A.T."/>
            <person name="Parra Z.E."/>
            <person name="Pollock D.D."/>
            <person name="Ray D.A."/>
            <person name="Schein J.E."/>
            <person name="Speed T.P."/>
            <person name="Thompson K."/>
            <person name="VandeBerg J.L."/>
            <person name="Wade C.M."/>
            <person name="Walker J.A."/>
            <person name="Waters P.D."/>
            <person name="Webber C."/>
            <person name="Weidman J.R."/>
            <person name="Xie X."/>
            <person name="Zody M.C."/>
            <person name="Baldwin J."/>
            <person name="Abdouelleil A."/>
            <person name="Abdulkadir J."/>
            <person name="Abebe A."/>
            <person name="Abera B."/>
            <person name="Abreu J."/>
            <person name="Acer S.C."/>
            <person name="Aftuck L."/>
            <person name="Alexander A."/>
            <person name="An P."/>
            <person name="Anderson E."/>
            <person name="Anderson S."/>
            <person name="Arachi H."/>
            <person name="Azer M."/>
            <person name="Bachantsang P."/>
            <person name="Barry A."/>
            <person name="Bayul T."/>
            <person name="Berlin A."/>
            <person name="Bessette D."/>
            <person name="Bloom T."/>
            <person name="Bloom T."/>
            <person name="Boguslavskiy L."/>
            <person name="Bonnet C."/>
            <person name="Boukhgalter B."/>
            <person name="Bourzgui I."/>
            <person name="Brown A."/>
            <person name="Cahill P."/>
            <person name="Channer S."/>
            <person name="Cheshatsang Y."/>
            <person name="Chuda L."/>
            <person name="Citroen M."/>
            <person name="Collymore A."/>
            <person name="Cooke P."/>
            <person name="Costello M."/>
            <person name="D'Aco K."/>
            <person name="Daza R."/>
            <person name="De Haan G."/>
            <person name="DeGray S."/>
            <person name="DeMaso C."/>
            <person name="Dhargay N."/>
            <person name="Dooley K."/>
            <person name="Dooley E."/>
            <person name="Doricent M."/>
            <person name="Dorje P."/>
            <person name="Dorjee K."/>
            <person name="Dupes A."/>
            <person name="Elong R."/>
            <person name="Falk J."/>
            <person name="Farina A."/>
            <person name="Faro S."/>
            <person name="Ferguson D."/>
            <person name="Fisher S."/>
            <person name="Foley C.D."/>
            <person name="Franke A."/>
            <person name="Friedrich D."/>
            <person name="Gadbois L."/>
            <person name="Gearin G."/>
            <person name="Gearin C.R."/>
            <person name="Giannoukos G."/>
            <person name="Goode T."/>
            <person name="Graham J."/>
            <person name="Grandbois E."/>
            <person name="Grewal S."/>
            <person name="Gyaltsen K."/>
            <person name="Hafez N."/>
            <person name="Hagos B."/>
            <person name="Hall J."/>
            <person name="Henson C."/>
            <person name="Hollinger A."/>
            <person name="Honan T."/>
            <person name="Huard M.D."/>
            <person name="Hughes L."/>
            <person name="Hurhula B."/>
            <person name="Husby M.E."/>
            <person name="Kamat A."/>
            <person name="Kanga B."/>
            <person name="Kashin S."/>
            <person name="Khazanovich D."/>
            <person name="Kisner P."/>
            <person name="Lance K."/>
            <person name="Lara M."/>
            <person name="Lee W."/>
            <person name="Lennon N."/>
            <person name="Letendre F."/>
            <person name="LeVine R."/>
            <person name="Lipovsky A."/>
            <person name="Liu X."/>
            <person name="Liu J."/>
            <person name="Liu S."/>
            <person name="Lokyitsang T."/>
            <person name="Lokyitsang Y."/>
            <person name="Lubonja R."/>
            <person name="Lui A."/>
            <person name="MacDonald P."/>
            <person name="Magnisalis V."/>
            <person name="Maru K."/>
            <person name="Matthews C."/>
            <person name="McCusker W."/>
            <person name="McDonough S."/>
            <person name="Mehta T."/>
            <person name="Meldrim J."/>
            <person name="Meneus L."/>
            <person name="Mihai O."/>
            <person name="Mihalev A."/>
            <person name="Mihova T."/>
            <person name="Mittelman R."/>
            <person name="Mlenga V."/>
            <person name="Montmayeur A."/>
            <person name="Mulrain L."/>
            <person name="Navidi A."/>
            <person name="Naylor J."/>
            <person name="Negash T."/>
            <person name="Nguyen T."/>
            <person name="Nguyen N."/>
            <person name="Nicol R."/>
            <person name="Norbu C."/>
            <person name="Norbu N."/>
            <person name="Novod N."/>
            <person name="O'Neill B."/>
            <person name="Osman S."/>
            <person name="Markiewicz E."/>
            <person name="Oyono O.L."/>
            <person name="Patti C."/>
            <person name="Phunkhang P."/>
            <person name="Pierre F."/>
            <person name="Priest M."/>
            <person name="Raghuraman S."/>
            <person name="Rege F."/>
            <person name="Reyes R."/>
            <person name="Rise C."/>
            <person name="Rogov P."/>
            <person name="Ross K."/>
            <person name="Ryan E."/>
            <person name="Settipalli S."/>
            <person name="Shea T."/>
            <person name="Sherpa N."/>
            <person name="Shi L."/>
            <person name="Shih D."/>
            <person name="Sparrow T."/>
            <person name="Spaulding J."/>
            <person name="Stalker J."/>
            <person name="Stange-Thomann N."/>
            <person name="Stavropoulos S."/>
            <person name="Stone C."/>
            <person name="Strader C."/>
            <person name="Tesfaye S."/>
            <person name="Thomson T."/>
            <person name="Thoulutsang Y."/>
            <person name="Thoulutsang D."/>
            <person name="Topham K."/>
            <person name="Topping I."/>
            <person name="Tsamla T."/>
            <person name="Vassiliev H."/>
            <person name="Vo A."/>
            <person name="Wangchuk T."/>
            <person name="Wangdi T."/>
            <person name="Weiand M."/>
            <person name="Wilkinson J."/>
            <person name="Wilson A."/>
            <person name="Yadav S."/>
            <person name="Young G."/>
            <person name="Yu Q."/>
            <person name="Zembek L."/>
            <person name="Zhong D."/>
            <person name="Zimmer A."/>
            <person name="Zwirko Z."/>
            <person name="Jaffe D.B."/>
            <person name="Alvarez P."/>
            <person name="Brockman W."/>
            <person name="Butler J."/>
            <person name="Chin C."/>
            <person name="Gnerre S."/>
            <person name="MacCallum I."/>
            <person name="Graves J.A."/>
            <person name="Ponting C.P."/>
            <person name="Breen M."/>
            <person name="Samollow P.B."/>
            <person name="Lander E.S."/>
            <person name="Lindblad-Toh K."/>
        </authorList>
    </citation>
    <scope>NUCLEOTIDE SEQUENCE [LARGE SCALE GENOMIC DNA]</scope>
</reference>
<evidence type="ECO:0000256" key="15">
    <source>
        <dbReference type="SAM" id="Phobius"/>
    </source>
</evidence>
<evidence type="ECO:0000256" key="13">
    <source>
        <dbReference type="PROSITE-ProRule" id="PRU00205"/>
    </source>
</evidence>
<organism evidence="18 19">
    <name type="scientific">Monodelphis domestica</name>
    <name type="common">Gray short-tailed opossum</name>
    <dbReference type="NCBI Taxonomy" id="13616"/>
    <lineage>
        <taxon>Eukaryota</taxon>
        <taxon>Metazoa</taxon>
        <taxon>Chordata</taxon>
        <taxon>Craniata</taxon>
        <taxon>Vertebrata</taxon>
        <taxon>Euteleostomi</taxon>
        <taxon>Mammalia</taxon>
        <taxon>Metatheria</taxon>
        <taxon>Didelphimorphia</taxon>
        <taxon>Didelphidae</taxon>
        <taxon>Monodelphis</taxon>
    </lineage>
</organism>
<dbReference type="PANTHER" id="PTHR12560:SF6">
    <property type="entry name" value="CERAMIDE SYNTHASE 4"/>
    <property type="match status" value="1"/>
</dbReference>
<dbReference type="Proteomes" id="UP000002280">
    <property type="component" value="Chromosome 3"/>
</dbReference>
<dbReference type="PROSITE" id="PS50922">
    <property type="entry name" value="TLC"/>
    <property type="match status" value="1"/>
</dbReference>
<keyword evidence="19" id="KW-1185">Reference proteome</keyword>
<dbReference type="GO" id="GO:0005789">
    <property type="term" value="C:endoplasmic reticulum membrane"/>
    <property type="evidence" value="ECO:0007669"/>
    <property type="project" value="UniProtKB-SubCell"/>
</dbReference>
<evidence type="ECO:0000256" key="5">
    <source>
        <dbReference type="ARBA" id="ARBA00022679"/>
    </source>
</evidence>
<dbReference type="InParanoid" id="F7BHJ2"/>
<dbReference type="InterPro" id="IPR016439">
    <property type="entry name" value="Lag1/Lac1-like"/>
</dbReference>
<dbReference type="Ensembl" id="ENSMODT00000006177.3">
    <property type="protein sequence ID" value="ENSMODP00000006049.3"/>
    <property type="gene ID" value="ENSMODG00000004916.3"/>
</dbReference>
<evidence type="ECO:0008006" key="20">
    <source>
        <dbReference type="Google" id="ProtNLM"/>
    </source>
</evidence>
<evidence type="ECO:0000256" key="14">
    <source>
        <dbReference type="RuleBase" id="RU000682"/>
    </source>
</evidence>
<dbReference type="GO" id="GO:0005634">
    <property type="term" value="C:nucleus"/>
    <property type="evidence" value="ECO:0007669"/>
    <property type="project" value="UniProtKB-SubCell"/>
</dbReference>
<evidence type="ECO:0000256" key="8">
    <source>
        <dbReference type="ARBA" id="ARBA00022989"/>
    </source>
</evidence>
<keyword evidence="12 14" id="KW-0539">Nucleus</keyword>
<evidence type="ECO:0000256" key="4">
    <source>
        <dbReference type="ARBA" id="ARBA00022516"/>
    </source>
</evidence>
<name>F7BHJ2_MONDO</name>
<dbReference type="GeneTree" id="ENSGT01030000234515"/>
<dbReference type="InterPro" id="IPR009057">
    <property type="entry name" value="Homeodomain-like_sf"/>
</dbReference>
<evidence type="ECO:0000256" key="11">
    <source>
        <dbReference type="ARBA" id="ARBA00049036"/>
    </source>
</evidence>
<evidence type="ECO:0000256" key="7">
    <source>
        <dbReference type="ARBA" id="ARBA00022824"/>
    </source>
</evidence>
<dbReference type="SMART" id="SM00389">
    <property type="entry name" value="HOX"/>
    <property type="match status" value="1"/>
</dbReference>